<proteinExistence type="predicted"/>
<dbReference type="GO" id="GO:0004497">
    <property type="term" value="F:monooxygenase activity"/>
    <property type="evidence" value="ECO:0007669"/>
    <property type="project" value="UniProtKB-KW"/>
</dbReference>
<dbReference type="RefSeq" id="WP_194929565.1">
    <property type="nucleotide sequence ID" value="NZ_JADLZT010000002.1"/>
</dbReference>
<reference evidence="1 2" key="1">
    <citation type="submission" date="2020-11" db="EMBL/GenBank/DDBJ databases">
        <title>Draft Genome Sequence and Secondary Metabolite Biosynthetic Potential of the Lysobacter niastensis Type strain DSM 18481.</title>
        <authorList>
            <person name="Turrini P."/>
            <person name="Artuso I."/>
            <person name="Tescari M."/>
            <person name="Lugli G.A."/>
            <person name="Frangipani E."/>
            <person name="Ventura M."/>
            <person name="Visca P."/>
        </authorList>
    </citation>
    <scope>NUCLEOTIDE SEQUENCE [LARGE SCALE GENOMIC DNA]</scope>
    <source>
        <strain evidence="1 2">DSM 18481</strain>
    </source>
</reference>
<keyword evidence="1" id="KW-0503">Monooxygenase</keyword>
<protein>
    <submittedName>
        <fullName evidence="1">Antibiotic biosynthesis monooxygenase</fullName>
    </submittedName>
</protein>
<dbReference type="SUPFAM" id="SSF54909">
    <property type="entry name" value="Dimeric alpha+beta barrel"/>
    <property type="match status" value="1"/>
</dbReference>
<organism evidence="1 2">
    <name type="scientific">Lysobacter niastensis</name>
    <dbReference type="NCBI Taxonomy" id="380629"/>
    <lineage>
        <taxon>Bacteria</taxon>
        <taxon>Pseudomonadati</taxon>
        <taxon>Pseudomonadota</taxon>
        <taxon>Gammaproteobacteria</taxon>
        <taxon>Lysobacterales</taxon>
        <taxon>Lysobacteraceae</taxon>
        <taxon>Lysobacter</taxon>
    </lineage>
</organism>
<dbReference type="InterPro" id="IPR011008">
    <property type="entry name" value="Dimeric_a/b-barrel"/>
</dbReference>
<comment type="caution">
    <text evidence="1">The sequence shown here is derived from an EMBL/GenBank/DDBJ whole genome shotgun (WGS) entry which is preliminary data.</text>
</comment>
<dbReference type="Gene3D" id="3.30.70.100">
    <property type="match status" value="1"/>
</dbReference>
<dbReference type="Proteomes" id="UP001429984">
    <property type="component" value="Unassembled WGS sequence"/>
</dbReference>
<evidence type="ECO:0000313" key="1">
    <source>
        <dbReference type="EMBL" id="MBF6022943.1"/>
    </source>
</evidence>
<gene>
    <name evidence="1" type="ORF">IU514_02765</name>
</gene>
<keyword evidence="1" id="KW-0560">Oxidoreductase</keyword>
<accession>A0ABS0B3Q4</accession>
<name>A0ABS0B3Q4_9GAMM</name>
<sequence>MYSVAFIYEPGEYDLEFHRLNQLIDEVARSMPDFIGAESWQSAGGKRRNATYFWKSLDALKAFSVHPAHQEAKRQYSRWYEGYHIVISEVVRSYGDGAFAHATPNDRKRVA</sequence>
<evidence type="ECO:0000313" key="2">
    <source>
        <dbReference type="Proteomes" id="UP001429984"/>
    </source>
</evidence>
<keyword evidence="2" id="KW-1185">Reference proteome</keyword>
<dbReference type="EMBL" id="JADLZT010000002">
    <property type="protein sequence ID" value="MBF6022943.1"/>
    <property type="molecule type" value="Genomic_DNA"/>
</dbReference>